<dbReference type="OrthoDB" id="3177283at2"/>
<dbReference type="GeneID" id="85007644"/>
<gene>
    <name evidence="1" type="ORF">HMPREF0762_01114</name>
</gene>
<dbReference type="EMBL" id="ACUX02000007">
    <property type="protein sequence ID" value="EEZ61046.1"/>
    <property type="molecule type" value="Genomic_DNA"/>
</dbReference>
<dbReference type="Proteomes" id="UP000006001">
    <property type="component" value="Unassembled WGS sequence"/>
</dbReference>
<proteinExistence type="predicted"/>
<accession>D0WH82</accession>
<sequence>MKKPLKSNTFSRARDRDLAPYAAAIEGDPDAYLCALSWETPSDAAKSAIRASAPRIGYDAASFVSVGGFSAAEAFRLVEALDPVALVVLDEQAARLLEEAYRSQVRLDAEGSLLGRPVAAFASFSDDLASDRLKQRDWALLKRLRSRLG</sequence>
<dbReference type="AlphaFoldDB" id="D0WH82"/>
<protein>
    <submittedName>
        <fullName evidence="1">Uncharacterized protein</fullName>
    </submittedName>
</protein>
<dbReference type="STRING" id="649764.HMPREF0762_01114"/>
<dbReference type="HOGENOM" id="CLU_144828_0_0_11"/>
<reference evidence="1" key="1">
    <citation type="submission" date="2009-10" db="EMBL/GenBank/DDBJ databases">
        <authorList>
            <person name="Weinstock G."/>
            <person name="Sodergren E."/>
            <person name="Clifton S."/>
            <person name="Fulton L."/>
            <person name="Fulton B."/>
            <person name="Courtney L."/>
            <person name="Fronick C."/>
            <person name="Harrison M."/>
            <person name="Strong C."/>
            <person name="Farmer C."/>
            <person name="Delahaunty K."/>
            <person name="Markovic C."/>
            <person name="Hall O."/>
            <person name="Minx P."/>
            <person name="Tomlinson C."/>
            <person name="Mitreva M."/>
            <person name="Nelson J."/>
            <person name="Hou S."/>
            <person name="Wollam A."/>
            <person name="Pepin K.H."/>
            <person name="Johnson M."/>
            <person name="Bhonagiri V."/>
            <person name="Nash W.E."/>
            <person name="Warren W."/>
            <person name="Chinwalla A."/>
            <person name="Mardis E.R."/>
            <person name="Wilson R.K."/>
        </authorList>
    </citation>
    <scope>NUCLEOTIDE SEQUENCE [LARGE SCALE GENOMIC DNA]</scope>
    <source>
        <strain evidence="1">ATCC 700122</strain>
    </source>
</reference>
<dbReference type="eggNOG" id="ENOG5031TWG">
    <property type="taxonomic scope" value="Bacteria"/>
</dbReference>
<name>D0WH82_SLAES</name>
<comment type="caution">
    <text evidence="1">The sequence shown here is derived from an EMBL/GenBank/DDBJ whole genome shotgun (WGS) entry which is preliminary data.</text>
</comment>
<evidence type="ECO:0000313" key="1">
    <source>
        <dbReference type="EMBL" id="EEZ61046.1"/>
    </source>
</evidence>
<organism evidence="1 2">
    <name type="scientific">Slackia exigua (strain ATCC 700122 / DSM 15923 / CIP 105133 / JCM 11022 / KCTC 5966 / S-7)</name>
    <dbReference type="NCBI Taxonomy" id="649764"/>
    <lineage>
        <taxon>Bacteria</taxon>
        <taxon>Bacillati</taxon>
        <taxon>Actinomycetota</taxon>
        <taxon>Coriobacteriia</taxon>
        <taxon>Eggerthellales</taxon>
        <taxon>Eggerthellaceae</taxon>
        <taxon>Slackia</taxon>
    </lineage>
</organism>
<keyword evidence="2" id="KW-1185">Reference proteome</keyword>
<dbReference type="RefSeq" id="WP_006362372.1">
    <property type="nucleotide sequence ID" value="NZ_GG700630.1"/>
</dbReference>
<evidence type="ECO:0000313" key="2">
    <source>
        <dbReference type="Proteomes" id="UP000006001"/>
    </source>
</evidence>